<dbReference type="SUPFAM" id="SSF53335">
    <property type="entry name" value="S-adenosyl-L-methionine-dependent methyltransferases"/>
    <property type="match status" value="1"/>
</dbReference>
<evidence type="ECO:0000313" key="3">
    <source>
        <dbReference type="Proteomes" id="UP001549291"/>
    </source>
</evidence>
<dbReference type="CDD" id="cd02440">
    <property type="entry name" value="AdoMet_MTases"/>
    <property type="match status" value="1"/>
</dbReference>
<keyword evidence="2" id="KW-0489">Methyltransferase</keyword>
<keyword evidence="3" id="KW-1185">Reference proteome</keyword>
<dbReference type="GO" id="GO:0032259">
    <property type="term" value="P:methylation"/>
    <property type="evidence" value="ECO:0007669"/>
    <property type="project" value="UniProtKB-KW"/>
</dbReference>
<dbReference type="Gene3D" id="3.40.50.150">
    <property type="entry name" value="Vaccinia Virus protein VP39"/>
    <property type="match status" value="1"/>
</dbReference>
<dbReference type="EMBL" id="JBEPTQ010000002">
    <property type="protein sequence ID" value="MET4726200.1"/>
    <property type="molecule type" value="Genomic_DNA"/>
</dbReference>
<keyword evidence="2" id="KW-0808">Transferase</keyword>
<keyword evidence="1" id="KW-0732">Signal</keyword>
<protein>
    <submittedName>
        <fullName evidence="2">SAM-dependent methyltransferase</fullName>
    </submittedName>
</protein>
<proteinExistence type="predicted"/>
<comment type="caution">
    <text evidence="2">The sequence shown here is derived from an EMBL/GenBank/DDBJ whole genome shotgun (WGS) entry which is preliminary data.</text>
</comment>
<gene>
    <name evidence="2" type="ORF">ABIF63_010306</name>
</gene>
<dbReference type="InterPro" id="IPR029063">
    <property type="entry name" value="SAM-dependent_MTases_sf"/>
</dbReference>
<organism evidence="2 3">
    <name type="scientific">Bradyrhizobium japonicum</name>
    <dbReference type="NCBI Taxonomy" id="375"/>
    <lineage>
        <taxon>Bacteria</taxon>
        <taxon>Pseudomonadati</taxon>
        <taxon>Pseudomonadota</taxon>
        <taxon>Alphaproteobacteria</taxon>
        <taxon>Hyphomicrobiales</taxon>
        <taxon>Nitrobacteraceae</taxon>
        <taxon>Bradyrhizobium</taxon>
    </lineage>
</organism>
<feature type="signal peptide" evidence="1">
    <location>
        <begin position="1"/>
        <end position="28"/>
    </location>
</feature>
<name>A0ABV2SAL7_BRAJP</name>
<evidence type="ECO:0000313" key="2">
    <source>
        <dbReference type="EMBL" id="MET4726200.1"/>
    </source>
</evidence>
<reference evidence="2 3" key="1">
    <citation type="submission" date="2024-06" db="EMBL/GenBank/DDBJ databases">
        <title>Genomic Encyclopedia of Type Strains, Phase V (KMG-V): Genome sequencing to study the core and pangenomes of soil and plant-associated prokaryotes.</title>
        <authorList>
            <person name="Whitman W."/>
        </authorList>
    </citation>
    <scope>NUCLEOTIDE SEQUENCE [LARGE SCALE GENOMIC DNA]</scope>
    <source>
        <strain evidence="2 3">USDA 160</strain>
    </source>
</reference>
<accession>A0ABV2SAL7</accession>
<evidence type="ECO:0000256" key="1">
    <source>
        <dbReference type="SAM" id="SignalP"/>
    </source>
</evidence>
<dbReference type="Proteomes" id="UP001549291">
    <property type="component" value="Unassembled WGS sequence"/>
</dbReference>
<dbReference type="RefSeq" id="WP_244436974.1">
    <property type="nucleotide sequence ID" value="NZ_CP066351.1"/>
</dbReference>
<feature type="chain" id="PRO_5045571371" evidence="1">
    <location>
        <begin position="29"/>
        <end position="254"/>
    </location>
</feature>
<dbReference type="Pfam" id="PF01135">
    <property type="entry name" value="PCMT"/>
    <property type="match status" value="1"/>
</dbReference>
<dbReference type="GO" id="GO:0008168">
    <property type="term" value="F:methyltransferase activity"/>
    <property type="evidence" value="ECO:0007669"/>
    <property type="project" value="UniProtKB-KW"/>
</dbReference>
<sequence length="254" mass="27136">MTKLGRSVTALAYIAALLAPFAATRAYAADIGYLASPGVAANEFPSPQRPVARIVSARRAAEEHRDALNEAGQIARALELKPGMTVGDIGAGSGYHTVRLSRLVGPAGSVVAQDVTRDYLVELARRTERLKLTNVQFALGEPHDPRLPASSLDAAILVHMYHEVAQPYAFLYNLAPALKQGARVGIVDLELPTSKHGTPIDLLRCELTAVGYREVATYKLAGDGGYLAVFSPPDVARRKSPRDIVACADPADTR</sequence>